<name>I2CBV6_BACAY</name>
<dbReference type="KEGG" id="bqy:MUS_4297"/>
<organism evidence="1 2">
    <name type="scientific">Bacillus amyloliquefaciens (strain Y2)</name>
    <name type="common">Bacillus amyloliquefaciens subsp. plantarum (strain B9601-Y2)</name>
    <dbReference type="NCBI Taxonomy" id="1155777"/>
    <lineage>
        <taxon>Bacteria</taxon>
        <taxon>Bacillati</taxon>
        <taxon>Bacillota</taxon>
        <taxon>Bacilli</taxon>
        <taxon>Bacillales</taxon>
        <taxon>Bacillaceae</taxon>
        <taxon>Bacillus</taxon>
        <taxon>Bacillus amyloliquefaciens group</taxon>
    </lineage>
</organism>
<dbReference type="PATRIC" id="fig|1126211.3.peg.4085"/>
<dbReference type="EMBL" id="CP003332">
    <property type="protein sequence ID" value="AFJ64130.1"/>
    <property type="molecule type" value="Genomic_DNA"/>
</dbReference>
<sequence>MITKMTPFLPSFEGCALRSILSAASRLYNEPERFLGVF</sequence>
<reference evidence="1 2" key="1">
    <citation type="journal article" date="2012" name="J. Biotechnol.">
        <title>Genome sequence of the plant growth promoting strain Bacillus amyloliquefaciens subsp. plantarum B9601-Y2 and expression of mersacidin and other secondary metabolites.</title>
        <authorList>
            <person name="He P."/>
            <person name="Hao K."/>
            <person name="Blom J."/>
            <person name="Ruckert C."/>
            <person name="Vater J."/>
            <person name="Mao Z."/>
            <person name="Wu Y."/>
            <person name="Hou M."/>
            <person name="He P."/>
            <person name="He Y."/>
            <person name="Borriss R."/>
        </authorList>
    </citation>
    <scope>NUCLEOTIDE SEQUENCE [LARGE SCALE GENOMIC DNA]</scope>
    <source>
        <strain evidence="1">Y2</strain>
    </source>
</reference>
<dbReference type="Proteomes" id="UP000002878">
    <property type="component" value="Chromosome"/>
</dbReference>
<protein>
    <submittedName>
        <fullName evidence="1">Uncharacterized protein</fullName>
    </submittedName>
</protein>
<dbReference type="AlphaFoldDB" id="I2CBV6"/>
<proteinExistence type="predicted"/>
<accession>I2CBV6</accession>
<gene>
    <name evidence="1" type="ORF">MUS_4297</name>
</gene>
<dbReference type="HOGENOM" id="CLU_211309_0_0_9"/>
<evidence type="ECO:0000313" key="1">
    <source>
        <dbReference type="EMBL" id="AFJ64130.1"/>
    </source>
</evidence>
<evidence type="ECO:0000313" key="2">
    <source>
        <dbReference type="Proteomes" id="UP000002878"/>
    </source>
</evidence>